<dbReference type="EMBL" id="ML170170">
    <property type="protein sequence ID" value="TDL23391.1"/>
    <property type="molecule type" value="Genomic_DNA"/>
</dbReference>
<feature type="domain" description="NADH:ubiquinone oxidoreductase intermediate-associated protein 30" evidence="2">
    <location>
        <begin position="6"/>
        <end position="171"/>
    </location>
</feature>
<dbReference type="GO" id="GO:0051082">
    <property type="term" value="F:unfolded protein binding"/>
    <property type="evidence" value="ECO:0007669"/>
    <property type="project" value="TreeGrafter"/>
</dbReference>
<dbReference type="Pfam" id="PF08547">
    <property type="entry name" value="CIA30"/>
    <property type="match status" value="1"/>
</dbReference>
<keyword evidence="4" id="KW-1185">Reference proteome</keyword>
<name>A0A4Y7Q7W8_9AGAM</name>
<organism evidence="3 4">
    <name type="scientific">Rickenella mellea</name>
    <dbReference type="NCBI Taxonomy" id="50990"/>
    <lineage>
        <taxon>Eukaryota</taxon>
        <taxon>Fungi</taxon>
        <taxon>Dikarya</taxon>
        <taxon>Basidiomycota</taxon>
        <taxon>Agaricomycotina</taxon>
        <taxon>Agaricomycetes</taxon>
        <taxon>Hymenochaetales</taxon>
        <taxon>Rickenellaceae</taxon>
        <taxon>Rickenella</taxon>
    </lineage>
</organism>
<accession>A0A4Y7Q7W8</accession>
<dbReference type="PANTHER" id="PTHR13194">
    <property type="entry name" value="COMPLEX I INTERMEDIATE-ASSOCIATED PROTEIN 30"/>
    <property type="match status" value="1"/>
</dbReference>
<dbReference type="OrthoDB" id="426386at2759"/>
<dbReference type="GO" id="GO:0010257">
    <property type="term" value="P:NADH dehydrogenase complex assembly"/>
    <property type="evidence" value="ECO:0007669"/>
    <property type="project" value="TreeGrafter"/>
</dbReference>
<proteinExistence type="inferred from homology"/>
<evidence type="ECO:0000313" key="3">
    <source>
        <dbReference type="EMBL" id="TDL23391.1"/>
    </source>
</evidence>
<dbReference type="InterPro" id="IPR039131">
    <property type="entry name" value="NDUFAF1"/>
</dbReference>
<evidence type="ECO:0000313" key="4">
    <source>
        <dbReference type="Proteomes" id="UP000294933"/>
    </source>
</evidence>
<sequence>NRSWRAKEWTASDDRVRGGQSKSYLNISPDDKTANFNGILDIKALGGAGFASQRTSSVVAPYDLSVYDGILLELVRADRKNYTFILKDAILPTDPESESDREQSTISYEFDFVISNEHSVFVYIPWSQFKATYRGKDQSDVPPLNTRCVRRFSVMMRSHFGEQEGSFTLVIRGIYAVQVGKP</sequence>
<dbReference type="AlphaFoldDB" id="A0A4Y7Q7W8"/>
<dbReference type="PANTHER" id="PTHR13194:SF19">
    <property type="entry name" value="NAD(P)-BINDING ROSSMANN-FOLD SUPERFAMILY PROTEIN"/>
    <property type="match status" value="1"/>
</dbReference>
<dbReference type="SUPFAM" id="SSF49785">
    <property type="entry name" value="Galactose-binding domain-like"/>
    <property type="match status" value="1"/>
</dbReference>
<protein>
    <submittedName>
        <fullName evidence="3">NADH:ubiquinone oxidoreductase complex I intermediate-associated protein 30</fullName>
    </submittedName>
</protein>
<keyword evidence="3" id="KW-0830">Ubiquinone</keyword>
<dbReference type="VEuPathDB" id="FungiDB:BD410DRAFT_721257"/>
<dbReference type="STRING" id="50990.A0A4Y7Q7W8"/>
<gene>
    <name evidence="3" type="ORF">BD410DRAFT_721257</name>
</gene>
<dbReference type="InterPro" id="IPR008979">
    <property type="entry name" value="Galactose-bd-like_sf"/>
</dbReference>
<dbReference type="Proteomes" id="UP000294933">
    <property type="component" value="Unassembled WGS sequence"/>
</dbReference>
<feature type="non-terminal residue" evidence="3">
    <location>
        <position position="1"/>
    </location>
</feature>
<evidence type="ECO:0000256" key="1">
    <source>
        <dbReference type="ARBA" id="ARBA00007884"/>
    </source>
</evidence>
<evidence type="ECO:0000259" key="2">
    <source>
        <dbReference type="Pfam" id="PF08547"/>
    </source>
</evidence>
<reference evidence="3 4" key="1">
    <citation type="submission" date="2018-06" db="EMBL/GenBank/DDBJ databases">
        <title>A transcriptomic atlas of mushroom development highlights an independent origin of complex multicellularity.</title>
        <authorList>
            <consortium name="DOE Joint Genome Institute"/>
            <person name="Krizsan K."/>
            <person name="Almasi E."/>
            <person name="Merenyi Z."/>
            <person name="Sahu N."/>
            <person name="Viragh M."/>
            <person name="Koszo T."/>
            <person name="Mondo S."/>
            <person name="Kiss B."/>
            <person name="Balint B."/>
            <person name="Kues U."/>
            <person name="Barry K."/>
            <person name="Hegedus J.C."/>
            <person name="Henrissat B."/>
            <person name="Johnson J."/>
            <person name="Lipzen A."/>
            <person name="Ohm R."/>
            <person name="Nagy I."/>
            <person name="Pangilinan J."/>
            <person name="Yan J."/>
            <person name="Xiong Y."/>
            <person name="Grigoriev I.V."/>
            <person name="Hibbett D.S."/>
            <person name="Nagy L.G."/>
        </authorList>
    </citation>
    <scope>NUCLEOTIDE SEQUENCE [LARGE SCALE GENOMIC DNA]</scope>
    <source>
        <strain evidence="3 4">SZMC22713</strain>
    </source>
</reference>
<comment type="similarity">
    <text evidence="1">Belongs to the CIA30 family.</text>
</comment>
<dbReference type="InterPro" id="IPR013857">
    <property type="entry name" value="NADH-UbQ_OxRdtase-assoc_prot30"/>
</dbReference>